<dbReference type="Proteomes" id="UP000321638">
    <property type="component" value="Unassembled WGS sequence"/>
</dbReference>
<feature type="transmembrane region" description="Helical" evidence="2">
    <location>
        <begin position="74"/>
        <end position="95"/>
    </location>
</feature>
<comment type="caution">
    <text evidence="3">The sequence shown here is derived from an EMBL/GenBank/DDBJ whole genome shotgun (WGS) entry which is preliminary data.</text>
</comment>
<dbReference type="EMBL" id="VDUZ01000065">
    <property type="protein sequence ID" value="TXL70096.1"/>
    <property type="molecule type" value="Genomic_DNA"/>
</dbReference>
<feature type="compositionally biased region" description="Basic residues" evidence="1">
    <location>
        <begin position="1"/>
        <end position="13"/>
    </location>
</feature>
<accession>A0A5C8P9K7</accession>
<feature type="transmembrane region" description="Helical" evidence="2">
    <location>
        <begin position="129"/>
        <end position="149"/>
    </location>
</feature>
<keyword evidence="4" id="KW-1185">Reference proteome</keyword>
<organism evidence="3 4">
    <name type="scientific">Vineibacter terrae</name>
    <dbReference type="NCBI Taxonomy" id="2586908"/>
    <lineage>
        <taxon>Bacteria</taxon>
        <taxon>Pseudomonadati</taxon>
        <taxon>Pseudomonadota</taxon>
        <taxon>Alphaproteobacteria</taxon>
        <taxon>Hyphomicrobiales</taxon>
        <taxon>Vineibacter</taxon>
    </lineage>
</organism>
<reference evidence="3 4" key="1">
    <citation type="submission" date="2019-06" db="EMBL/GenBank/DDBJ databases">
        <title>New taxonomy in bacterial strain CC-CFT640, isolated from vineyard.</title>
        <authorList>
            <person name="Lin S.-Y."/>
            <person name="Tsai C.-F."/>
            <person name="Young C.-C."/>
        </authorList>
    </citation>
    <scope>NUCLEOTIDE SEQUENCE [LARGE SCALE GENOMIC DNA]</scope>
    <source>
        <strain evidence="3 4">CC-CFT640</strain>
    </source>
</reference>
<gene>
    <name evidence="3" type="ORF">FHP25_35840</name>
</gene>
<proteinExistence type="predicted"/>
<feature type="region of interest" description="Disordered" evidence="1">
    <location>
        <begin position="1"/>
        <end position="61"/>
    </location>
</feature>
<evidence type="ECO:0000313" key="3">
    <source>
        <dbReference type="EMBL" id="TXL70096.1"/>
    </source>
</evidence>
<evidence type="ECO:0000313" key="4">
    <source>
        <dbReference type="Proteomes" id="UP000321638"/>
    </source>
</evidence>
<keyword evidence="2" id="KW-0812">Transmembrane</keyword>
<sequence>MGAGRRSGRRRGAGGRGEAPAGRGGAAGEDRRCRRRGAGRARNHQSARRRRVRGARPVGAATGRGVQSMDWVDIALHAGIAAAAVALASLVGWHWHAVPLVWVAFAAREASQARRKYGRWLAPWSTQKWLEAMAPLPAGMIAAAIAAALR</sequence>
<feature type="compositionally biased region" description="Gly residues" evidence="1">
    <location>
        <begin position="14"/>
        <end position="27"/>
    </location>
</feature>
<name>A0A5C8P9K7_9HYPH</name>
<keyword evidence="2" id="KW-1133">Transmembrane helix</keyword>
<evidence type="ECO:0000256" key="2">
    <source>
        <dbReference type="SAM" id="Phobius"/>
    </source>
</evidence>
<keyword evidence="2" id="KW-0472">Membrane</keyword>
<protein>
    <submittedName>
        <fullName evidence="3">Uncharacterized protein</fullName>
    </submittedName>
</protein>
<dbReference type="AlphaFoldDB" id="A0A5C8P9K7"/>
<evidence type="ECO:0000256" key="1">
    <source>
        <dbReference type="SAM" id="MobiDB-lite"/>
    </source>
</evidence>
<feature type="compositionally biased region" description="Basic residues" evidence="1">
    <location>
        <begin position="33"/>
        <end position="54"/>
    </location>
</feature>